<organism evidence="1 2">
    <name type="scientific">Kaistia hirudinis</name>
    <dbReference type="NCBI Taxonomy" id="1293440"/>
    <lineage>
        <taxon>Bacteria</taxon>
        <taxon>Pseudomonadati</taxon>
        <taxon>Pseudomonadota</taxon>
        <taxon>Alphaproteobacteria</taxon>
        <taxon>Hyphomicrobiales</taxon>
        <taxon>Kaistiaceae</taxon>
        <taxon>Kaistia</taxon>
    </lineage>
</organism>
<comment type="caution">
    <text evidence="1">The sequence shown here is derived from an EMBL/GenBank/DDBJ whole genome shotgun (WGS) entry which is preliminary data.</text>
</comment>
<sequence>MMRAHPDLGRFVAAQDPLLSQIEKELAAGRKQTHWMWFVFPQIAGLGHSPMAERYAIADLDEARRYLAHPLLGERLRRHVALLLAHRDMSAHRIFGSPDDLKFRSCLTLFRAAADDPRDRELLTDALARFYGGEDDPRTRALLGSGQA</sequence>
<dbReference type="InterPro" id="IPR014937">
    <property type="entry name" value="DUF1810"/>
</dbReference>
<reference evidence="1 2" key="1">
    <citation type="submission" date="2020-08" db="EMBL/GenBank/DDBJ databases">
        <title>Genomic Encyclopedia of Type Strains, Phase IV (KMG-IV): sequencing the most valuable type-strain genomes for metagenomic binning, comparative biology and taxonomic classification.</title>
        <authorList>
            <person name="Goeker M."/>
        </authorList>
    </citation>
    <scope>NUCLEOTIDE SEQUENCE [LARGE SCALE GENOMIC DNA]</scope>
    <source>
        <strain evidence="1 2">DSM 25966</strain>
    </source>
</reference>
<dbReference type="Pfam" id="PF08837">
    <property type="entry name" value="DUF1810"/>
    <property type="match status" value="1"/>
</dbReference>
<dbReference type="Gene3D" id="1.25.40.380">
    <property type="entry name" value="Protein of unknown function DUF1810"/>
    <property type="match status" value="1"/>
</dbReference>
<dbReference type="Proteomes" id="UP000553963">
    <property type="component" value="Unassembled WGS sequence"/>
</dbReference>
<gene>
    <name evidence="1" type="ORF">GGR25_004732</name>
</gene>
<dbReference type="SUPFAM" id="SSF140736">
    <property type="entry name" value="Rv1873-like"/>
    <property type="match status" value="1"/>
</dbReference>
<proteinExistence type="predicted"/>
<name>A0A840ATS4_9HYPH</name>
<protein>
    <submittedName>
        <fullName evidence="1">Uncharacterized protein (DUF1810 family)</fullName>
    </submittedName>
</protein>
<evidence type="ECO:0000313" key="2">
    <source>
        <dbReference type="Proteomes" id="UP000553963"/>
    </source>
</evidence>
<dbReference type="EMBL" id="JACIDS010000006">
    <property type="protein sequence ID" value="MBB3933659.1"/>
    <property type="molecule type" value="Genomic_DNA"/>
</dbReference>
<accession>A0A840ATS4</accession>
<dbReference type="AlphaFoldDB" id="A0A840ATS4"/>
<evidence type="ECO:0000313" key="1">
    <source>
        <dbReference type="EMBL" id="MBB3933659.1"/>
    </source>
</evidence>
<dbReference type="InterPro" id="IPR036287">
    <property type="entry name" value="Rv1873-like_sf"/>
</dbReference>
<dbReference type="PIRSF" id="PIRSF008546">
    <property type="entry name" value="UCP008546"/>
    <property type="match status" value="1"/>
</dbReference>
<keyword evidence="2" id="KW-1185">Reference proteome</keyword>